<evidence type="ECO:0000256" key="7">
    <source>
        <dbReference type="ARBA" id="ARBA00022777"/>
    </source>
</evidence>
<proteinExistence type="predicted"/>
<comment type="caution">
    <text evidence="12">The sequence shown here is derived from an EMBL/GenBank/DDBJ whole genome shotgun (WGS) entry which is preliminary data.</text>
</comment>
<dbReference type="InterPro" id="IPR050351">
    <property type="entry name" value="BphY/WalK/GraS-like"/>
</dbReference>
<dbReference type="Pfam" id="PF00512">
    <property type="entry name" value="HisKA"/>
    <property type="match status" value="1"/>
</dbReference>
<dbReference type="CDD" id="cd00075">
    <property type="entry name" value="HATPase"/>
    <property type="match status" value="1"/>
</dbReference>
<evidence type="ECO:0000256" key="6">
    <source>
        <dbReference type="ARBA" id="ARBA00022741"/>
    </source>
</evidence>
<dbReference type="SMART" id="SM00388">
    <property type="entry name" value="HisKA"/>
    <property type="match status" value="1"/>
</dbReference>
<dbReference type="PROSITE" id="PS50109">
    <property type="entry name" value="HIS_KIN"/>
    <property type="match status" value="1"/>
</dbReference>
<keyword evidence="9" id="KW-0902">Two-component regulatory system</keyword>
<keyword evidence="7" id="KW-0418">Kinase</keyword>
<dbReference type="RefSeq" id="WP_218098295.1">
    <property type="nucleotide sequence ID" value="NZ_CAJVCE010000004.1"/>
</dbReference>
<keyword evidence="6" id="KW-0547">Nucleotide-binding</keyword>
<feature type="domain" description="Histidine kinase" evidence="11">
    <location>
        <begin position="241"/>
        <end position="458"/>
    </location>
</feature>
<sequence length="463" mass="51787">MFRKIRTRLTVLNAAVFFIILACLGLIVYTDLRHQLYVKVDESLRARLQGVQVFYASFDSDAQGDREATNLPGGAGKRTMIQIQGIDPRVFLVLWDENGTPVPVLAGTHYDEAVDVFKPYRSIRTPETVKVGDHYYRMIGADYDSSSSMSLKILSDLSRVKDLNPGFQSPAASPVTSRIVSVQAIGIVDSEQNILKKLLELMLFGIVGGGVVTVLAGMYLANQALLPIRRSWDKQQQFVADASHELRMPLSIIRANAELVFRHPNRSILDMSEPLSMVLSESIRMGKLTDQLLTLARADSNQEELILKPLWIDEIIHEVTQKFEPLAELKQQRLEMQLESGLEMWGDRERLHQLFVILLDNSMKFTPENGVIRIIAHKHSQHVEIAVEDTGIGIEAVDLSRVFDRFYRGDKSRSRHTGGTGLGLAIANWIVTRHGGDITAASVPGQGTTITLRLPAPQRKAYH</sequence>
<evidence type="ECO:0000313" key="12">
    <source>
        <dbReference type="EMBL" id="CAG7633701.1"/>
    </source>
</evidence>
<organism evidence="12 13">
    <name type="scientific">Paenibacillus allorhizosphaerae</name>
    <dbReference type="NCBI Taxonomy" id="2849866"/>
    <lineage>
        <taxon>Bacteria</taxon>
        <taxon>Bacillati</taxon>
        <taxon>Bacillota</taxon>
        <taxon>Bacilli</taxon>
        <taxon>Bacillales</taxon>
        <taxon>Paenibacillaceae</taxon>
        <taxon>Paenibacillus</taxon>
    </lineage>
</organism>
<evidence type="ECO:0000259" key="11">
    <source>
        <dbReference type="PROSITE" id="PS50109"/>
    </source>
</evidence>
<reference evidence="12 13" key="1">
    <citation type="submission" date="2021-06" db="EMBL/GenBank/DDBJ databases">
        <authorList>
            <person name="Criscuolo A."/>
        </authorList>
    </citation>
    <scope>NUCLEOTIDE SEQUENCE [LARGE SCALE GENOMIC DNA]</scope>
    <source>
        <strain evidence="13">CIP 111802</strain>
    </source>
</reference>
<dbReference type="InterPro" id="IPR003594">
    <property type="entry name" value="HATPase_dom"/>
</dbReference>
<dbReference type="PANTHER" id="PTHR45453:SF1">
    <property type="entry name" value="PHOSPHATE REGULON SENSOR PROTEIN PHOR"/>
    <property type="match status" value="1"/>
</dbReference>
<comment type="subcellular location">
    <subcellularLocation>
        <location evidence="2">Membrane</location>
    </subcellularLocation>
</comment>
<feature type="transmembrane region" description="Helical" evidence="10">
    <location>
        <begin position="9"/>
        <end position="29"/>
    </location>
</feature>
<dbReference type="PANTHER" id="PTHR45453">
    <property type="entry name" value="PHOSPHATE REGULON SENSOR PROTEIN PHOR"/>
    <property type="match status" value="1"/>
</dbReference>
<dbReference type="SMART" id="SM00387">
    <property type="entry name" value="HATPase_c"/>
    <property type="match status" value="1"/>
</dbReference>
<dbReference type="Proteomes" id="UP000730618">
    <property type="component" value="Unassembled WGS sequence"/>
</dbReference>
<accession>A0ABN7TKT4</accession>
<dbReference type="PROSITE" id="PS51257">
    <property type="entry name" value="PROKAR_LIPOPROTEIN"/>
    <property type="match status" value="1"/>
</dbReference>
<evidence type="ECO:0000256" key="9">
    <source>
        <dbReference type="ARBA" id="ARBA00023012"/>
    </source>
</evidence>
<keyword evidence="10" id="KW-0472">Membrane</keyword>
<feature type="transmembrane region" description="Helical" evidence="10">
    <location>
        <begin position="201"/>
        <end position="221"/>
    </location>
</feature>
<comment type="catalytic activity">
    <reaction evidence="1">
        <text>ATP + protein L-histidine = ADP + protein N-phospho-L-histidine.</text>
        <dbReference type="EC" id="2.7.13.3"/>
    </reaction>
</comment>
<keyword evidence="10" id="KW-1133">Transmembrane helix</keyword>
<dbReference type="InterPro" id="IPR005467">
    <property type="entry name" value="His_kinase_dom"/>
</dbReference>
<evidence type="ECO:0000313" key="13">
    <source>
        <dbReference type="Proteomes" id="UP000730618"/>
    </source>
</evidence>
<dbReference type="EMBL" id="CAJVCE010000004">
    <property type="protein sequence ID" value="CAG7633701.1"/>
    <property type="molecule type" value="Genomic_DNA"/>
</dbReference>
<evidence type="ECO:0000256" key="10">
    <source>
        <dbReference type="SAM" id="Phobius"/>
    </source>
</evidence>
<keyword evidence="13" id="KW-1185">Reference proteome</keyword>
<keyword evidence="5 12" id="KW-0808">Transferase</keyword>
<dbReference type="EC" id="2.7.13.3" evidence="3"/>
<protein>
    <recommendedName>
        <fullName evidence="3">histidine kinase</fullName>
        <ecNumber evidence="3">2.7.13.3</ecNumber>
    </recommendedName>
</protein>
<name>A0ABN7TKT4_9BACL</name>
<keyword evidence="10" id="KW-0812">Transmembrane</keyword>
<dbReference type="InterPro" id="IPR003661">
    <property type="entry name" value="HisK_dim/P_dom"/>
</dbReference>
<evidence type="ECO:0000256" key="5">
    <source>
        <dbReference type="ARBA" id="ARBA00022679"/>
    </source>
</evidence>
<dbReference type="GO" id="GO:0016740">
    <property type="term" value="F:transferase activity"/>
    <property type="evidence" value="ECO:0007669"/>
    <property type="project" value="UniProtKB-KW"/>
</dbReference>
<keyword evidence="8" id="KW-0067">ATP-binding</keyword>
<keyword evidence="4" id="KW-0597">Phosphoprotein</keyword>
<evidence type="ECO:0000256" key="2">
    <source>
        <dbReference type="ARBA" id="ARBA00004370"/>
    </source>
</evidence>
<dbReference type="Pfam" id="PF02518">
    <property type="entry name" value="HATPase_c"/>
    <property type="match status" value="1"/>
</dbReference>
<evidence type="ECO:0000256" key="3">
    <source>
        <dbReference type="ARBA" id="ARBA00012438"/>
    </source>
</evidence>
<evidence type="ECO:0000256" key="1">
    <source>
        <dbReference type="ARBA" id="ARBA00000085"/>
    </source>
</evidence>
<dbReference type="CDD" id="cd00082">
    <property type="entry name" value="HisKA"/>
    <property type="match status" value="1"/>
</dbReference>
<evidence type="ECO:0000256" key="8">
    <source>
        <dbReference type="ARBA" id="ARBA00022840"/>
    </source>
</evidence>
<evidence type="ECO:0000256" key="4">
    <source>
        <dbReference type="ARBA" id="ARBA00022553"/>
    </source>
</evidence>
<gene>
    <name evidence="12" type="primary">sasA_13</name>
    <name evidence="12" type="ORF">PAECIP111802_01974</name>
</gene>